<protein>
    <recommendedName>
        <fullName evidence="2">DUF7703 domain-containing protein</fullName>
    </recommendedName>
</protein>
<dbReference type="Pfam" id="PF24802">
    <property type="entry name" value="DUF7703"/>
    <property type="match status" value="1"/>
</dbReference>
<dbReference type="AlphaFoldDB" id="A0A9P9F237"/>
<feature type="transmembrane region" description="Helical" evidence="1">
    <location>
        <begin position="194"/>
        <end position="215"/>
    </location>
</feature>
<evidence type="ECO:0000313" key="4">
    <source>
        <dbReference type="Proteomes" id="UP000717696"/>
    </source>
</evidence>
<evidence type="ECO:0000313" key="3">
    <source>
        <dbReference type="EMBL" id="KAH7150174.1"/>
    </source>
</evidence>
<feature type="transmembrane region" description="Helical" evidence="1">
    <location>
        <begin position="79"/>
        <end position="101"/>
    </location>
</feature>
<sequence length="355" mass="40021">MTNGSATRRTPKVYEPESVLVIACSTLALYNAFELLGLIFMTFKKRSGLYFWSISLASFGAIPYCIGWMVVYFSLTHEWIGMIIDSIGWVLLVSGQSVVLYSRLHLVVNDHRILRAVLSMIVFNAVTWHISITILLFGSSYSVGETKRGFSSAFNALEKVQMTCFCIQEFIISGLYIWKTADILRTAFGSKRRFMWHLCGINILIVMMDIGLLVLEYKNYFVWQQGIKVVIYTIKLKLEFAVLGELIDFVQHRGNTNSGSATKPNTGGFMELTGSRTRTAAKRTHSSVMPGAIHMEDIQPSTDVPSDITAPRDPEHNDIIVTTKIDVESCTLDPRDNDSTEHLYETVIRQVSRSK</sequence>
<dbReference type="PANTHER" id="PTHR37013">
    <property type="entry name" value="INTEGRAL MEMBRANE PROTEIN (AFU_ORTHOLOGUE AFUA_1G05950)-RELATED"/>
    <property type="match status" value="1"/>
</dbReference>
<feature type="transmembrane region" description="Helical" evidence="1">
    <location>
        <begin position="113"/>
        <end position="137"/>
    </location>
</feature>
<name>A0A9P9F237_9HYPO</name>
<feature type="domain" description="DUF7703" evidence="2">
    <location>
        <begin position="17"/>
        <end position="251"/>
    </location>
</feature>
<dbReference type="OrthoDB" id="405906at2759"/>
<keyword evidence="1" id="KW-0472">Membrane</keyword>
<dbReference type="EMBL" id="JAGMUU010000006">
    <property type="protein sequence ID" value="KAH7150174.1"/>
    <property type="molecule type" value="Genomic_DNA"/>
</dbReference>
<dbReference type="PANTHER" id="PTHR37013:SF3">
    <property type="entry name" value="INTEGRAL MEMBRANE PROTEIN (AFU_ORTHOLOGUE AFUA_1G05950)"/>
    <property type="match status" value="1"/>
</dbReference>
<accession>A0A9P9F237</accession>
<keyword evidence="1" id="KW-1133">Transmembrane helix</keyword>
<reference evidence="3" key="1">
    <citation type="journal article" date="2021" name="Nat. Commun.">
        <title>Genetic determinants of endophytism in the Arabidopsis root mycobiome.</title>
        <authorList>
            <person name="Mesny F."/>
            <person name="Miyauchi S."/>
            <person name="Thiergart T."/>
            <person name="Pickel B."/>
            <person name="Atanasova L."/>
            <person name="Karlsson M."/>
            <person name="Huettel B."/>
            <person name="Barry K.W."/>
            <person name="Haridas S."/>
            <person name="Chen C."/>
            <person name="Bauer D."/>
            <person name="Andreopoulos W."/>
            <person name="Pangilinan J."/>
            <person name="LaButti K."/>
            <person name="Riley R."/>
            <person name="Lipzen A."/>
            <person name="Clum A."/>
            <person name="Drula E."/>
            <person name="Henrissat B."/>
            <person name="Kohler A."/>
            <person name="Grigoriev I.V."/>
            <person name="Martin F.M."/>
            <person name="Hacquard S."/>
        </authorList>
    </citation>
    <scope>NUCLEOTIDE SEQUENCE</scope>
    <source>
        <strain evidence="3">MPI-CAGE-AT-0021</strain>
    </source>
</reference>
<keyword evidence="4" id="KW-1185">Reference proteome</keyword>
<evidence type="ECO:0000259" key="2">
    <source>
        <dbReference type="Pfam" id="PF24802"/>
    </source>
</evidence>
<comment type="caution">
    <text evidence="3">The sequence shown here is derived from an EMBL/GenBank/DDBJ whole genome shotgun (WGS) entry which is preliminary data.</text>
</comment>
<feature type="transmembrane region" description="Helical" evidence="1">
    <location>
        <begin position="50"/>
        <end position="73"/>
    </location>
</feature>
<dbReference type="InterPro" id="IPR056120">
    <property type="entry name" value="DUF7703"/>
</dbReference>
<gene>
    <name evidence="3" type="ORF">B0J13DRAFT_620499</name>
</gene>
<proteinExistence type="predicted"/>
<feature type="transmembrane region" description="Helical" evidence="1">
    <location>
        <begin position="20"/>
        <end position="43"/>
    </location>
</feature>
<keyword evidence="1" id="KW-0812">Transmembrane</keyword>
<dbReference type="Proteomes" id="UP000717696">
    <property type="component" value="Unassembled WGS sequence"/>
</dbReference>
<organism evidence="3 4">
    <name type="scientific">Dactylonectria estremocensis</name>
    <dbReference type="NCBI Taxonomy" id="1079267"/>
    <lineage>
        <taxon>Eukaryota</taxon>
        <taxon>Fungi</taxon>
        <taxon>Dikarya</taxon>
        <taxon>Ascomycota</taxon>
        <taxon>Pezizomycotina</taxon>
        <taxon>Sordariomycetes</taxon>
        <taxon>Hypocreomycetidae</taxon>
        <taxon>Hypocreales</taxon>
        <taxon>Nectriaceae</taxon>
        <taxon>Dactylonectria</taxon>
    </lineage>
</organism>
<evidence type="ECO:0000256" key="1">
    <source>
        <dbReference type="SAM" id="Phobius"/>
    </source>
</evidence>